<proteinExistence type="predicted"/>
<keyword evidence="4" id="KW-1185">Reference proteome</keyword>
<evidence type="ECO:0000313" key="3">
    <source>
        <dbReference type="EnsemblMetazoa" id="ASIC013502-PA"/>
    </source>
</evidence>
<reference evidence="3" key="2">
    <citation type="submission" date="2020-05" db="UniProtKB">
        <authorList>
            <consortium name="EnsemblMetazoa"/>
        </authorList>
    </citation>
    <scope>IDENTIFICATION</scope>
</reference>
<reference evidence="2 4" key="1">
    <citation type="journal article" date="2014" name="BMC Genomics">
        <title>Genome sequence of Anopheles sinensis provides insight into genetics basis of mosquito competence for malaria parasites.</title>
        <authorList>
            <person name="Zhou D."/>
            <person name="Zhang D."/>
            <person name="Ding G."/>
            <person name="Shi L."/>
            <person name="Hou Q."/>
            <person name="Ye Y."/>
            <person name="Xu Y."/>
            <person name="Zhou H."/>
            <person name="Xiong C."/>
            <person name="Li S."/>
            <person name="Yu J."/>
            <person name="Hong S."/>
            <person name="Yu X."/>
            <person name="Zou P."/>
            <person name="Chen C."/>
            <person name="Chang X."/>
            <person name="Wang W."/>
            <person name="Lv Y."/>
            <person name="Sun Y."/>
            <person name="Ma L."/>
            <person name="Shen B."/>
            <person name="Zhu C."/>
        </authorList>
    </citation>
    <scope>NUCLEOTIDE SEQUENCE [LARGE SCALE GENOMIC DNA]</scope>
</reference>
<feature type="compositionally biased region" description="Basic and acidic residues" evidence="1">
    <location>
        <begin position="54"/>
        <end position="65"/>
    </location>
</feature>
<organism evidence="2">
    <name type="scientific">Anopheles sinensis</name>
    <name type="common">Mosquito</name>
    <dbReference type="NCBI Taxonomy" id="74873"/>
    <lineage>
        <taxon>Eukaryota</taxon>
        <taxon>Metazoa</taxon>
        <taxon>Ecdysozoa</taxon>
        <taxon>Arthropoda</taxon>
        <taxon>Hexapoda</taxon>
        <taxon>Insecta</taxon>
        <taxon>Pterygota</taxon>
        <taxon>Neoptera</taxon>
        <taxon>Endopterygota</taxon>
        <taxon>Diptera</taxon>
        <taxon>Nematocera</taxon>
        <taxon>Culicoidea</taxon>
        <taxon>Culicidae</taxon>
        <taxon>Anophelinae</taxon>
        <taxon>Anopheles</taxon>
    </lineage>
</organism>
<evidence type="ECO:0000313" key="4">
    <source>
        <dbReference type="Proteomes" id="UP000030765"/>
    </source>
</evidence>
<dbReference type="EMBL" id="KE525304">
    <property type="protein sequence ID" value="KFB45552.1"/>
    <property type="molecule type" value="Genomic_DNA"/>
</dbReference>
<dbReference type="AlphaFoldDB" id="A0A084W5Q8"/>
<feature type="region of interest" description="Disordered" evidence="1">
    <location>
        <begin position="1"/>
        <end position="68"/>
    </location>
</feature>
<dbReference type="EnsemblMetazoa" id="ASIC013502-RA">
    <property type="protein sequence ID" value="ASIC013502-PA"/>
    <property type="gene ID" value="ASIC013502"/>
</dbReference>
<dbReference type="VEuPathDB" id="VectorBase:ASIC013502"/>
<sequence>MRVGVCVDASCGRPSNSCAAPKRPQDPSRRPSSGEPASPLKSERFSEEGNNETGECKKTEPENARTKHGAKVNVKVVELSHNKPRGTVRRHAMRHRRVTV</sequence>
<accession>A0A084W5Q8</accession>
<protein>
    <submittedName>
        <fullName evidence="2 3">Actin-related protein 2/3 complex subunit 3</fullName>
    </submittedName>
</protein>
<name>A0A084W5Q8_ANOSI</name>
<evidence type="ECO:0000256" key="1">
    <source>
        <dbReference type="SAM" id="MobiDB-lite"/>
    </source>
</evidence>
<dbReference type="EMBL" id="ATLV01020685">
    <property type="status" value="NOT_ANNOTATED_CDS"/>
    <property type="molecule type" value="Genomic_DNA"/>
</dbReference>
<gene>
    <name evidence="2" type="ORF">ZHAS_00013502</name>
</gene>
<evidence type="ECO:0000313" key="2">
    <source>
        <dbReference type="EMBL" id="KFB45552.1"/>
    </source>
</evidence>
<dbReference type="Proteomes" id="UP000030765">
    <property type="component" value="Unassembled WGS sequence"/>
</dbReference>